<dbReference type="PaxDb" id="121845-A0A1S3DU62"/>
<feature type="chain" id="PRO_5010222673" evidence="1">
    <location>
        <begin position="21"/>
        <end position="267"/>
    </location>
</feature>
<dbReference type="GeneID" id="103524789"/>
<evidence type="ECO:0000256" key="1">
    <source>
        <dbReference type="SAM" id="SignalP"/>
    </source>
</evidence>
<dbReference type="Proteomes" id="UP000079169">
    <property type="component" value="Unplaced"/>
</dbReference>
<feature type="signal peptide" evidence="1">
    <location>
        <begin position="1"/>
        <end position="20"/>
    </location>
</feature>
<organism evidence="2 3">
    <name type="scientific">Diaphorina citri</name>
    <name type="common">Asian citrus psyllid</name>
    <dbReference type="NCBI Taxonomy" id="121845"/>
    <lineage>
        <taxon>Eukaryota</taxon>
        <taxon>Metazoa</taxon>
        <taxon>Ecdysozoa</taxon>
        <taxon>Arthropoda</taxon>
        <taxon>Hexapoda</taxon>
        <taxon>Insecta</taxon>
        <taxon>Pterygota</taxon>
        <taxon>Neoptera</taxon>
        <taxon>Paraneoptera</taxon>
        <taxon>Hemiptera</taxon>
        <taxon>Sternorrhyncha</taxon>
        <taxon>Psylloidea</taxon>
        <taxon>Psyllidae</taxon>
        <taxon>Diaphorininae</taxon>
        <taxon>Diaphorina</taxon>
    </lineage>
</organism>
<gene>
    <name evidence="3" type="primary">LOC103524789</name>
</gene>
<protein>
    <submittedName>
        <fullName evidence="3">Uncharacterized protein LOC103524789 isoform X1</fullName>
    </submittedName>
</protein>
<reference evidence="3" key="1">
    <citation type="submission" date="2025-08" db="UniProtKB">
        <authorList>
            <consortium name="RefSeq"/>
        </authorList>
    </citation>
    <scope>IDENTIFICATION</scope>
</reference>
<accession>A0A1S3DU62</accession>
<evidence type="ECO:0000313" key="3">
    <source>
        <dbReference type="RefSeq" id="XP_008488044.1"/>
    </source>
</evidence>
<evidence type="ECO:0000313" key="2">
    <source>
        <dbReference type="Proteomes" id="UP000079169"/>
    </source>
</evidence>
<keyword evidence="2" id="KW-1185">Reference proteome</keyword>
<proteinExistence type="predicted"/>
<name>A0A1S3DU62_DIACI</name>
<sequence>MYLLDSVLLVLSTLVCTTFGVSLSNIKTAMESVDMSIEQDHPFTKPLHPDYLENIKLAEGKVLLLLHDKHGNLNNSTYYYLALKINEIYEVVSSFLEKKTIRKLVDDIADEEMFYLTHRNLMRHYMGYYLLEFYMTLLYKSREHVMQTIDQYYPCNTRRSIIQCQLAKNNFDKQFYPILARVRQLGNEQTLYCEKNYYYTLNKKSGEDEKSEVSHNLETLKEMHRQQGNVCGSLLEYRRLLIAKNNFYLEHILPEELIKRNRSDLLL</sequence>
<keyword evidence="1" id="KW-0732">Signal</keyword>
<dbReference type="AlphaFoldDB" id="A0A1S3DU62"/>
<dbReference type="RefSeq" id="XP_008488044.1">
    <property type="nucleotide sequence ID" value="XM_008489822.3"/>
</dbReference>